<feature type="transmembrane region" description="Helical" evidence="1">
    <location>
        <begin position="82"/>
        <end position="106"/>
    </location>
</feature>
<keyword evidence="1" id="KW-0472">Membrane</keyword>
<sequence>MKGLLIKDLLLLKNQKRIAVLMILVSLFLLFSQDNNGFIISYCTFIAAMLTLNTISYDEFHHGNQFLFTLPFLRKSYAREKYLLCIGSSLVIWCISTAVCAAVTVFRTASAFRLTDFLLSNGFSLILLMLFLSVLLPLLLKFGNEKARVFLVLFMGIGLGFCVAAESILSQAGAAAEDPLFEILRFLQVHTGAAAALVLALMIVCCFLSYLISAKIIEKKEF</sequence>
<dbReference type="Pfam" id="PF13346">
    <property type="entry name" value="ABC2_membrane_5"/>
    <property type="match status" value="1"/>
</dbReference>
<feature type="transmembrane region" description="Helical" evidence="1">
    <location>
        <begin position="189"/>
        <end position="212"/>
    </location>
</feature>
<keyword evidence="1" id="KW-0812">Transmembrane</keyword>
<evidence type="ECO:0000313" key="3">
    <source>
        <dbReference type="Proteomes" id="UP000823886"/>
    </source>
</evidence>
<feature type="transmembrane region" description="Helical" evidence="1">
    <location>
        <begin position="118"/>
        <end position="140"/>
    </location>
</feature>
<dbReference type="AlphaFoldDB" id="A0A9D2PM93"/>
<reference evidence="2" key="2">
    <citation type="submission" date="2021-04" db="EMBL/GenBank/DDBJ databases">
        <authorList>
            <person name="Gilroy R."/>
        </authorList>
    </citation>
    <scope>NUCLEOTIDE SEQUENCE</scope>
    <source>
        <strain evidence="2">ChiBcec2-3848</strain>
    </source>
</reference>
<name>A0A9D2PM93_9FIRM</name>
<evidence type="ECO:0000313" key="2">
    <source>
        <dbReference type="EMBL" id="HJC63663.1"/>
    </source>
</evidence>
<organism evidence="2 3">
    <name type="scientific">Candidatus Blautia merdavium</name>
    <dbReference type="NCBI Taxonomy" id="2838494"/>
    <lineage>
        <taxon>Bacteria</taxon>
        <taxon>Bacillati</taxon>
        <taxon>Bacillota</taxon>
        <taxon>Clostridia</taxon>
        <taxon>Lachnospirales</taxon>
        <taxon>Lachnospiraceae</taxon>
        <taxon>Blautia</taxon>
    </lineage>
</organism>
<proteinExistence type="predicted"/>
<dbReference type="InterPro" id="IPR025699">
    <property type="entry name" value="ABC2_memb-like"/>
</dbReference>
<keyword evidence="1" id="KW-1133">Transmembrane helix</keyword>
<comment type="caution">
    <text evidence="2">The sequence shown here is derived from an EMBL/GenBank/DDBJ whole genome shotgun (WGS) entry which is preliminary data.</text>
</comment>
<dbReference type="EMBL" id="DWVZ01000113">
    <property type="protein sequence ID" value="HJC63663.1"/>
    <property type="molecule type" value="Genomic_DNA"/>
</dbReference>
<dbReference type="Proteomes" id="UP000823886">
    <property type="component" value="Unassembled WGS sequence"/>
</dbReference>
<reference evidence="2" key="1">
    <citation type="journal article" date="2021" name="PeerJ">
        <title>Extensive microbial diversity within the chicken gut microbiome revealed by metagenomics and culture.</title>
        <authorList>
            <person name="Gilroy R."/>
            <person name="Ravi A."/>
            <person name="Getino M."/>
            <person name="Pursley I."/>
            <person name="Horton D.L."/>
            <person name="Alikhan N.F."/>
            <person name="Baker D."/>
            <person name="Gharbi K."/>
            <person name="Hall N."/>
            <person name="Watson M."/>
            <person name="Adriaenssens E.M."/>
            <person name="Foster-Nyarko E."/>
            <person name="Jarju S."/>
            <person name="Secka A."/>
            <person name="Antonio M."/>
            <person name="Oren A."/>
            <person name="Chaudhuri R.R."/>
            <person name="La Ragione R."/>
            <person name="Hildebrand F."/>
            <person name="Pallen M.J."/>
        </authorList>
    </citation>
    <scope>NUCLEOTIDE SEQUENCE</scope>
    <source>
        <strain evidence="2">ChiBcec2-3848</strain>
    </source>
</reference>
<accession>A0A9D2PM93</accession>
<protein>
    <submittedName>
        <fullName evidence="2">ABC-2 transporter permease</fullName>
    </submittedName>
</protein>
<gene>
    <name evidence="2" type="ORF">H9753_08610</name>
</gene>
<evidence type="ECO:0000256" key="1">
    <source>
        <dbReference type="SAM" id="Phobius"/>
    </source>
</evidence>
<feature type="transmembrane region" description="Helical" evidence="1">
    <location>
        <begin position="39"/>
        <end position="57"/>
    </location>
</feature>
<feature type="transmembrane region" description="Helical" evidence="1">
    <location>
        <begin position="149"/>
        <end position="169"/>
    </location>
</feature>